<dbReference type="EMBL" id="JTFC01000029">
    <property type="protein sequence ID" value="RUS57023.1"/>
    <property type="molecule type" value="Genomic_DNA"/>
</dbReference>
<organism evidence="1 2">
    <name type="scientific">Candidatus Kurthia intestinigallinarum</name>
    <dbReference type="NCBI Taxonomy" id="1562256"/>
    <lineage>
        <taxon>Bacteria</taxon>
        <taxon>Bacillati</taxon>
        <taxon>Bacillota</taxon>
        <taxon>Bacilli</taxon>
        <taxon>Bacillales</taxon>
        <taxon>Caryophanaceae</taxon>
        <taxon>Kurthia</taxon>
    </lineage>
</organism>
<name>A0A433RUS2_9BACL</name>
<comment type="caution">
    <text evidence="1">The sequence shown here is derived from an EMBL/GenBank/DDBJ whole genome shotgun (WGS) entry which is preliminary data.</text>
</comment>
<protein>
    <recommendedName>
        <fullName evidence="3">DUF3139 domain-containing protein</fullName>
    </recommendedName>
</protein>
<keyword evidence="2" id="KW-1185">Reference proteome</keyword>
<accession>A0A433RUS2</accession>
<gene>
    <name evidence="1" type="ORF">QI30_08115</name>
</gene>
<evidence type="ECO:0000313" key="2">
    <source>
        <dbReference type="Proteomes" id="UP000288623"/>
    </source>
</evidence>
<sequence>MMKKWFMIGIPVVIICAIAWFVYAEINGNPYVKYQMDKELPTHLETAGESKAATSMYLFANPKFLINNDYYGDIYTLEFKDEPHMHYYYGLSKKDKKITQFCEKDFDKDGVIDTITKETKHAEKSCVSMYANRD</sequence>
<dbReference type="InterPro" id="IPR021486">
    <property type="entry name" value="DUF3139"/>
</dbReference>
<evidence type="ECO:0000313" key="1">
    <source>
        <dbReference type="EMBL" id="RUS57023.1"/>
    </source>
</evidence>
<reference evidence="1 2" key="1">
    <citation type="submission" date="2014-11" db="EMBL/GenBank/DDBJ databases">
        <title>Genome sequence and analysis of novel Kurthia sp.</title>
        <authorList>
            <person name="Lawson J.N."/>
            <person name="Gonzalez J.E."/>
            <person name="Rinauldi L."/>
            <person name="Xuan Z."/>
            <person name="Firman A."/>
            <person name="Shaddox L."/>
            <person name="Trudeau A."/>
            <person name="Shah S."/>
            <person name="Reiman D."/>
        </authorList>
    </citation>
    <scope>NUCLEOTIDE SEQUENCE [LARGE SCALE GENOMIC DNA]</scope>
    <source>
        <strain evidence="1 2">3B1D</strain>
    </source>
</reference>
<dbReference type="Pfam" id="PF11337">
    <property type="entry name" value="DUF3139"/>
    <property type="match status" value="1"/>
</dbReference>
<proteinExistence type="predicted"/>
<dbReference type="Proteomes" id="UP000288623">
    <property type="component" value="Unassembled WGS sequence"/>
</dbReference>
<evidence type="ECO:0008006" key="3">
    <source>
        <dbReference type="Google" id="ProtNLM"/>
    </source>
</evidence>
<dbReference type="AlphaFoldDB" id="A0A433RUS2"/>